<dbReference type="PROSITE" id="PS50931">
    <property type="entry name" value="HTH_LYSR"/>
    <property type="match status" value="1"/>
</dbReference>
<keyword evidence="2" id="KW-0805">Transcription regulation</keyword>
<keyword evidence="3" id="KW-0238">DNA-binding</keyword>
<comment type="similarity">
    <text evidence="1">Belongs to the LysR transcriptional regulatory family.</text>
</comment>
<dbReference type="SUPFAM" id="SSF46785">
    <property type="entry name" value="Winged helix' DNA-binding domain"/>
    <property type="match status" value="1"/>
</dbReference>
<dbReference type="Pfam" id="PF00126">
    <property type="entry name" value="HTH_1"/>
    <property type="match status" value="1"/>
</dbReference>
<comment type="caution">
    <text evidence="6">The sequence shown here is derived from an EMBL/GenBank/DDBJ whole genome shotgun (WGS) entry which is preliminary data.</text>
</comment>
<dbReference type="EMBL" id="BAAABU010000029">
    <property type="protein sequence ID" value="GAA0259860.1"/>
    <property type="molecule type" value="Genomic_DNA"/>
</dbReference>
<dbReference type="InterPro" id="IPR000847">
    <property type="entry name" value="LysR_HTH_N"/>
</dbReference>
<sequence>MRPGRLQYRVDLATYPVGMSIDLRLMRYVVAVADEGGFQRAADRLHVAQPALSRQVGQLERTLGVELFTRRPTALTDAGRVFVASARRILGEADRLAELTRAAGRGEFGTVRLGHVVSASFAAVPHLVDVVSRRYPGLRVETTEAWSAELAEGLRSGRFDAALSRSLPDDPDLDRWTVHREDLVVVVSDQHRLSTLDKVTPADLKGSELLLSPRHLPSWRATVLSALHPGTVVRDSRMPGWRRFDELTAETFAVVTETVGAHRAPGTTALRFAEPQSVGLDLVWRRDSASPALRLLVDLVREPRSAPTERWDRSAGAASCLH</sequence>
<reference evidence="7" key="1">
    <citation type="journal article" date="2019" name="Int. J. Syst. Evol. Microbiol.">
        <title>The Global Catalogue of Microorganisms (GCM) 10K type strain sequencing project: providing services to taxonomists for standard genome sequencing and annotation.</title>
        <authorList>
            <consortium name="The Broad Institute Genomics Platform"/>
            <consortium name="The Broad Institute Genome Sequencing Center for Infectious Disease"/>
            <person name="Wu L."/>
            <person name="Ma J."/>
        </authorList>
    </citation>
    <scope>NUCLEOTIDE SEQUENCE [LARGE SCALE GENOMIC DNA]</scope>
    <source>
        <strain evidence="7">JCM 3380</strain>
    </source>
</reference>
<evidence type="ECO:0000256" key="1">
    <source>
        <dbReference type="ARBA" id="ARBA00009437"/>
    </source>
</evidence>
<dbReference type="PRINTS" id="PR00039">
    <property type="entry name" value="HTHLYSR"/>
</dbReference>
<gene>
    <name evidence="6" type="ORF">GCM10010492_71020</name>
</gene>
<evidence type="ECO:0000256" key="3">
    <source>
        <dbReference type="ARBA" id="ARBA00023125"/>
    </source>
</evidence>
<evidence type="ECO:0000256" key="2">
    <source>
        <dbReference type="ARBA" id="ARBA00023015"/>
    </source>
</evidence>
<organism evidence="6 7">
    <name type="scientific">Saccharothrix mutabilis subsp. mutabilis</name>
    <dbReference type="NCBI Taxonomy" id="66855"/>
    <lineage>
        <taxon>Bacteria</taxon>
        <taxon>Bacillati</taxon>
        <taxon>Actinomycetota</taxon>
        <taxon>Actinomycetes</taxon>
        <taxon>Pseudonocardiales</taxon>
        <taxon>Pseudonocardiaceae</taxon>
        <taxon>Saccharothrix</taxon>
    </lineage>
</organism>
<accession>A0ABP3EDA8</accession>
<dbReference type="Gene3D" id="3.40.190.10">
    <property type="entry name" value="Periplasmic binding protein-like II"/>
    <property type="match status" value="2"/>
</dbReference>
<keyword evidence="4" id="KW-0804">Transcription</keyword>
<evidence type="ECO:0000259" key="5">
    <source>
        <dbReference type="PROSITE" id="PS50931"/>
    </source>
</evidence>
<dbReference type="CDD" id="cd08414">
    <property type="entry name" value="PBP2_LTTR_aromatics_like"/>
    <property type="match status" value="1"/>
</dbReference>
<protein>
    <submittedName>
        <fullName evidence="6">LysR substrate-binding domain-containing protein</fullName>
    </submittedName>
</protein>
<evidence type="ECO:0000256" key="4">
    <source>
        <dbReference type="ARBA" id="ARBA00023163"/>
    </source>
</evidence>
<dbReference type="PANTHER" id="PTHR30346">
    <property type="entry name" value="TRANSCRIPTIONAL DUAL REGULATOR HCAR-RELATED"/>
    <property type="match status" value="1"/>
</dbReference>
<feature type="domain" description="HTH lysR-type" evidence="5">
    <location>
        <begin position="21"/>
        <end position="76"/>
    </location>
</feature>
<dbReference type="Proteomes" id="UP001500416">
    <property type="component" value="Unassembled WGS sequence"/>
</dbReference>
<evidence type="ECO:0000313" key="7">
    <source>
        <dbReference type="Proteomes" id="UP001500416"/>
    </source>
</evidence>
<dbReference type="Pfam" id="PF03466">
    <property type="entry name" value="LysR_substrate"/>
    <property type="match status" value="1"/>
</dbReference>
<dbReference type="SUPFAM" id="SSF53850">
    <property type="entry name" value="Periplasmic binding protein-like II"/>
    <property type="match status" value="1"/>
</dbReference>
<dbReference type="InterPro" id="IPR005119">
    <property type="entry name" value="LysR_subst-bd"/>
</dbReference>
<dbReference type="InterPro" id="IPR036388">
    <property type="entry name" value="WH-like_DNA-bd_sf"/>
</dbReference>
<name>A0ABP3EDA8_9PSEU</name>
<dbReference type="InterPro" id="IPR036390">
    <property type="entry name" value="WH_DNA-bd_sf"/>
</dbReference>
<keyword evidence="7" id="KW-1185">Reference proteome</keyword>
<proteinExistence type="inferred from homology"/>
<evidence type="ECO:0000313" key="6">
    <source>
        <dbReference type="EMBL" id="GAA0259860.1"/>
    </source>
</evidence>
<dbReference type="Gene3D" id="1.10.10.10">
    <property type="entry name" value="Winged helix-like DNA-binding domain superfamily/Winged helix DNA-binding domain"/>
    <property type="match status" value="1"/>
</dbReference>
<dbReference type="PANTHER" id="PTHR30346:SF30">
    <property type="entry name" value="SMALL NEUTRAL PROTEASE REGULATORY PROTEIN"/>
    <property type="match status" value="1"/>
</dbReference>